<dbReference type="OMA" id="MMEGKSQ"/>
<reference evidence="1" key="2">
    <citation type="submission" date="2017-06" db="EMBL/GenBank/DDBJ databases">
        <title>WGS assembly of Brachypodium distachyon.</title>
        <authorList>
            <consortium name="The International Brachypodium Initiative"/>
            <person name="Lucas S."/>
            <person name="Harmon-Smith M."/>
            <person name="Lail K."/>
            <person name="Tice H."/>
            <person name="Grimwood J."/>
            <person name="Bruce D."/>
            <person name="Barry K."/>
            <person name="Shu S."/>
            <person name="Lindquist E."/>
            <person name="Wang M."/>
            <person name="Pitluck S."/>
            <person name="Vogel J.P."/>
            <person name="Garvin D.F."/>
            <person name="Mockler T.C."/>
            <person name="Schmutz J."/>
            <person name="Rokhsar D."/>
            <person name="Bevan M.W."/>
        </authorList>
    </citation>
    <scope>NUCLEOTIDE SEQUENCE</scope>
    <source>
        <strain evidence="1">Bd21</strain>
    </source>
</reference>
<proteinExistence type="predicted"/>
<dbReference type="InParanoid" id="I1I4J6"/>
<dbReference type="Gramene" id="KQJ97017">
    <property type="protein sequence ID" value="KQJ97017"/>
    <property type="gene ID" value="BRADI_3g28310v3"/>
</dbReference>
<dbReference type="FunCoup" id="I1I4J6">
    <property type="interactions" value="10"/>
</dbReference>
<accession>I1I4J6</accession>
<dbReference type="Proteomes" id="UP000008810">
    <property type="component" value="Chromosome 3"/>
</dbReference>
<name>I1I4J6_BRADI</name>
<evidence type="ECO:0000313" key="1">
    <source>
        <dbReference type="EMBL" id="KQJ97017.1"/>
    </source>
</evidence>
<dbReference type="eggNOG" id="ENOG502R4TG">
    <property type="taxonomic scope" value="Eukaryota"/>
</dbReference>
<gene>
    <name evidence="1" type="ORF">BRADI_3g28310v3</name>
</gene>
<evidence type="ECO:0000313" key="3">
    <source>
        <dbReference type="Proteomes" id="UP000008810"/>
    </source>
</evidence>
<dbReference type="EnsemblPlants" id="KQJ97017">
    <property type="protein sequence ID" value="KQJ97017"/>
    <property type="gene ID" value="BRADI_3g28310v3"/>
</dbReference>
<sequence>MAFLLGLLRVTKSVGSGRRRMDAKSGAGTVSSWRRTPAPMRQLFWRVRRAMLQRASRGGSVRFGYDLKSYTQNFDDGLVYVCRRPF</sequence>
<evidence type="ECO:0000313" key="2">
    <source>
        <dbReference type="EnsemblPlants" id="KQJ97017"/>
    </source>
</evidence>
<dbReference type="HOGENOM" id="CLU_132313_2_0_1"/>
<dbReference type="OrthoDB" id="608266at2759"/>
<dbReference type="EMBL" id="CM000882">
    <property type="protein sequence ID" value="KQJ97017.1"/>
    <property type="molecule type" value="Genomic_DNA"/>
</dbReference>
<dbReference type="PANTHER" id="PTHR34538:SF4">
    <property type="entry name" value="EXPRESSED PROTEIN"/>
    <property type="match status" value="1"/>
</dbReference>
<keyword evidence="3" id="KW-1185">Reference proteome</keyword>
<reference evidence="2" key="3">
    <citation type="submission" date="2018-08" db="UniProtKB">
        <authorList>
            <consortium name="EnsemblPlants"/>
        </authorList>
    </citation>
    <scope>IDENTIFICATION</scope>
    <source>
        <strain evidence="2">cv. Bd21</strain>
    </source>
</reference>
<organism evidence="2">
    <name type="scientific">Brachypodium distachyon</name>
    <name type="common">Purple false brome</name>
    <name type="synonym">Trachynia distachya</name>
    <dbReference type="NCBI Taxonomy" id="15368"/>
    <lineage>
        <taxon>Eukaryota</taxon>
        <taxon>Viridiplantae</taxon>
        <taxon>Streptophyta</taxon>
        <taxon>Embryophyta</taxon>
        <taxon>Tracheophyta</taxon>
        <taxon>Spermatophyta</taxon>
        <taxon>Magnoliopsida</taxon>
        <taxon>Liliopsida</taxon>
        <taxon>Poales</taxon>
        <taxon>Poaceae</taxon>
        <taxon>BOP clade</taxon>
        <taxon>Pooideae</taxon>
        <taxon>Stipodae</taxon>
        <taxon>Brachypodieae</taxon>
        <taxon>Brachypodium</taxon>
    </lineage>
</organism>
<reference evidence="1 2" key="1">
    <citation type="journal article" date="2010" name="Nature">
        <title>Genome sequencing and analysis of the model grass Brachypodium distachyon.</title>
        <authorList>
            <consortium name="International Brachypodium Initiative"/>
        </authorList>
    </citation>
    <scope>NUCLEOTIDE SEQUENCE [LARGE SCALE GENOMIC DNA]</scope>
    <source>
        <strain evidence="1 2">Bd21</strain>
    </source>
</reference>
<dbReference type="PANTHER" id="PTHR34538">
    <property type="entry name" value="EXPRESSED PROTEIN"/>
    <property type="match status" value="1"/>
</dbReference>
<protein>
    <submittedName>
        <fullName evidence="1 2">Uncharacterized protein</fullName>
    </submittedName>
</protein>
<dbReference type="AlphaFoldDB" id="I1I4J6"/>